<proteinExistence type="predicted"/>
<dbReference type="Pfam" id="PF15874">
    <property type="entry name" value="Il2rg"/>
    <property type="match status" value="1"/>
</dbReference>
<feature type="compositionally biased region" description="Basic and acidic residues" evidence="1">
    <location>
        <begin position="143"/>
        <end position="152"/>
    </location>
</feature>
<dbReference type="AlphaFoldDB" id="A0A9Q1IS15"/>
<dbReference type="PANTHER" id="PTHR33887:SF4">
    <property type="entry name" value="AB2-183"/>
    <property type="match status" value="1"/>
</dbReference>
<accession>A0A9Q1IS15</accession>
<evidence type="ECO:0000313" key="2">
    <source>
        <dbReference type="EMBL" id="KAJ8351280.1"/>
    </source>
</evidence>
<dbReference type="PANTHER" id="PTHR33887">
    <property type="entry name" value="PB1 DOMAIN-CONTAINING PROTEIN"/>
    <property type="match status" value="1"/>
</dbReference>
<feature type="region of interest" description="Disordered" evidence="1">
    <location>
        <begin position="138"/>
        <end position="163"/>
    </location>
</feature>
<dbReference type="OrthoDB" id="2109241at2759"/>
<sequence length="163" mass="18453">MFVYLKHGDNEQFLVNTNCPVILLLEHIKAKLELCKTDVVDLCDEDGALKLLFLSQPHQECARLHLPSRCSFTVCSVSRRVMDGAYVSVSPLLANPDPALLETLQTQTDSLENTRLMQLRSQEAAKCPKSVKVQLTRRRGRAAHLETAEEKPLPTTRRRSRRS</sequence>
<evidence type="ECO:0000313" key="3">
    <source>
        <dbReference type="Proteomes" id="UP001152622"/>
    </source>
</evidence>
<dbReference type="EMBL" id="JAINUF010000008">
    <property type="protein sequence ID" value="KAJ8351280.1"/>
    <property type="molecule type" value="Genomic_DNA"/>
</dbReference>
<name>A0A9Q1IS15_SYNKA</name>
<organism evidence="2 3">
    <name type="scientific">Synaphobranchus kaupii</name>
    <name type="common">Kaup's arrowtooth eel</name>
    <dbReference type="NCBI Taxonomy" id="118154"/>
    <lineage>
        <taxon>Eukaryota</taxon>
        <taxon>Metazoa</taxon>
        <taxon>Chordata</taxon>
        <taxon>Craniata</taxon>
        <taxon>Vertebrata</taxon>
        <taxon>Euteleostomi</taxon>
        <taxon>Actinopterygii</taxon>
        <taxon>Neopterygii</taxon>
        <taxon>Teleostei</taxon>
        <taxon>Anguilliformes</taxon>
        <taxon>Synaphobranchidae</taxon>
        <taxon>Synaphobranchus</taxon>
    </lineage>
</organism>
<dbReference type="InterPro" id="IPR039471">
    <property type="entry name" value="CXorf65-like"/>
</dbReference>
<gene>
    <name evidence="2" type="ORF">SKAU_G00227560</name>
</gene>
<keyword evidence="3" id="KW-1185">Reference proteome</keyword>
<comment type="caution">
    <text evidence="2">The sequence shown here is derived from an EMBL/GenBank/DDBJ whole genome shotgun (WGS) entry which is preliminary data.</text>
</comment>
<protein>
    <submittedName>
        <fullName evidence="2">Uncharacterized protein</fullName>
    </submittedName>
</protein>
<evidence type="ECO:0000256" key="1">
    <source>
        <dbReference type="SAM" id="MobiDB-lite"/>
    </source>
</evidence>
<dbReference type="Proteomes" id="UP001152622">
    <property type="component" value="Chromosome 8"/>
</dbReference>
<reference evidence="2" key="1">
    <citation type="journal article" date="2023" name="Science">
        <title>Genome structures resolve the early diversification of teleost fishes.</title>
        <authorList>
            <person name="Parey E."/>
            <person name="Louis A."/>
            <person name="Montfort J."/>
            <person name="Bouchez O."/>
            <person name="Roques C."/>
            <person name="Iampietro C."/>
            <person name="Lluch J."/>
            <person name="Castinel A."/>
            <person name="Donnadieu C."/>
            <person name="Desvignes T."/>
            <person name="Floi Bucao C."/>
            <person name="Jouanno E."/>
            <person name="Wen M."/>
            <person name="Mejri S."/>
            <person name="Dirks R."/>
            <person name="Jansen H."/>
            <person name="Henkel C."/>
            <person name="Chen W.J."/>
            <person name="Zahm M."/>
            <person name="Cabau C."/>
            <person name="Klopp C."/>
            <person name="Thompson A.W."/>
            <person name="Robinson-Rechavi M."/>
            <person name="Braasch I."/>
            <person name="Lecointre G."/>
            <person name="Bobe J."/>
            <person name="Postlethwait J.H."/>
            <person name="Berthelot C."/>
            <person name="Roest Crollius H."/>
            <person name="Guiguen Y."/>
        </authorList>
    </citation>
    <scope>NUCLEOTIDE SEQUENCE</scope>
    <source>
        <strain evidence="2">WJC10195</strain>
    </source>
</reference>